<dbReference type="EMBL" id="BKZV01000001">
    <property type="protein sequence ID" value="GER82202.1"/>
    <property type="molecule type" value="Genomic_DNA"/>
</dbReference>
<protein>
    <submittedName>
        <fullName evidence="1">Uncharacterized protein</fullName>
    </submittedName>
</protein>
<name>A0A5J4K542_9CHLR</name>
<keyword evidence="2" id="KW-1185">Reference proteome</keyword>
<gene>
    <name evidence="1" type="ORF">KTAU_08400</name>
</gene>
<reference evidence="1 2" key="1">
    <citation type="journal article" date="2019" name="Int. J. Syst. Evol. Microbiol.">
        <title>Thermogemmatispora aurantia sp. nov. and Thermogemmatispora argillosa sp. nov., within the class Ktedonobacteria, and emended description of the genus Thermogemmatispora.</title>
        <authorList>
            <person name="Zheng Y."/>
            <person name="Wang C.M."/>
            <person name="Sakai Y."/>
            <person name="Abe K."/>
            <person name="Yokota A."/>
            <person name="Yabe S."/>
        </authorList>
    </citation>
    <scope>NUCLEOTIDE SEQUENCE [LARGE SCALE GENOMIC DNA]</scope>
    <source>
        <strain evidence="1 2">A1-2</strain>
    </source>
</reference>
<evidence type="ECO:0000313" key="1">
    <source>
        <dbReference type="EMBL" id="GER82202.1"/>
    </source>
</evidence>
<evidence type="ECO:0000313" key="2">
    <source>
        <dbReference type="Proteomes" id="UP000334820"/>
    </source>
</evidence>
<dbReference type="AlphaFoldDB" id="A0A5J4K542"/>
<dbReference type="Proteomes" id="UP000334820">
    <property type="component" value="Unassembled WGS sequence"/>
</dbReference>
<sequence length="62" mass="7334">MLPRLLTRPRQWTSRELLDLLRQTARRVMAIDQRKAWWLDQAVCTLLKSVSSDTHSALCQRL</sequence>
<comment type="caution">
    <text evidence="1">The sequence shown here is derived from an EMBL/GenBank/DDBJ whole genome shotgun (WGS) entry which is preliminary data.</text>
</comment>
<accession>A0A5J4K542</accession>
<organism evidence="1 2">
    <name type="scientific">Thermogemmatispora aurantia</name>
    <dbReference type="NCBI Taxonomy" id="2045279"/>
    <lineage>
        <taxon>Bacteria</taxon>
        <taxon>Bacillati</taxon>
        <taxon>Chloroflexota</taxon>
        <taxon>Ktedonobacteria</taxon>
        <taxon>Thermogemmatisporales</taxon>
        <taxon>Thermogemmatisporaceae</taxon>
        <taxon>Thermogemmatispora</taxon>
    </lineage>
</organism>
<proteinExistence type="predicted"/>